<evidence type="ECO:0000313" key="4">
    <source>
        <dbReference type="Proteomes" id="UP001595829"/>
    </source>
</evidence>
<feature type="compositionally biased region" description="Low complexity" evidence="1">
    <location>
        <begin position="96"/>
        <end position="107"/>
    </location>
</feature>
<dbReference type="RefSeq" id="WP_380841893.1">
    <property type="nucleotide sequence ID" value="NZ_BAABIT010000001.1"/>
</dbReference>
<evidence type="ECO:0000256" key="1">
    <source>
        <dbReference type="SAM" id="MobiDB-lite"/>
    </source>
</evidence>
<keyword evidence="2" id="KW-1133">Transmembrane helix</keyword>
<keyword evidence="2" id="KW-0472">Membrane</keyword>
<dbReference type="Proteomes" id="UP001595829">
    <property type="component" value="Unassembled WGS sequence"/>
</dbReference>
<keyword evidence="4" id="KW-1185">Reference proteome</keyword>
<proteinExistence type="predicted"/>
<comment type="caution">
    <text evidence="3">The sequence shown here is derived from an EMBL/GenBank/DDBJ whole genome shotgun (WGS) entry which is preliminary data.</text>
</comment>
<feature type="compositionally biased region" description="Low complexity" evidence="1">
    <location>
        <begin position="1"/>
        <end position="10"/>
    </location>
</feature>
<name>A0ABV9XRB8_9ACTN</name>
<keyword evidence="2" id="KW-0812">Transmembrane</keyword>
<accession>A0ABV9XRB8</accession>
<reference evidence="4" key="1">
    <citation type="journal article" date="2019" name="Int. J. Syst. Evol. Microbiol.">
        <title>The Global Catalogue of Microorganisms (GCM) 10K type strain sequencing project: providing services to taxonomists for standard genome sequencing and annotation.</title>
        <authorList>
            <consortium name="The Broad Institute Genomics Platform"/>
            <consortium name="The Broad Institute Genome Sequencing Center for Infectious Disease"/>
            <person name="Wu L."/>
            <person name="Ma J."/>
        </authorList>
    </citation>
    <scope>NUCLEOTIDE SEQUENCE [LARGE SCALE GENOMIC DNA]</scope>
    <source>
        <strain evidence="4">CGMCC 4.1648</strain>
    </source>
</reference>
<organism evidence="3 4">
    <name type="scientific">Streptomyces coeruleoprunus</name>
    <dbReference type="NCBI Taxonomy" id="285563"/>
    <lineage>
        <taxon>Bacteria</taxon>
        <taxon>Bacillati</taxon>
        <taxon>Actinomycetota</taxon>
        <taxon>Actinomycetes</taxon>
        <taxon>Kitasatosporales</taxon>
        <taxon>Streptomycetaceae</taxon>
        <taxon>Streptomyces</taxon>
    </lineage>
</organism>
<protein>
    <submittedName>
        <fullName evidence="3">Uncharacterized protein</fullName>
    </submittedName>
</protein>
<feature type="region of interest" description="Disordered" evidence="1">
    <location>
        <begin position="96"/>
        <end position="138"/>
    </location>
</feature>
<evidence type="ECO:0000256" key="2">
    <source>
        <dbReference type="SAM" id="Phobius"/>
    </source>
</evidence>
<sequence>MSVRQAAAPSRPSPGPGRAGPPGRRARAVPVAPGPGADAATDVVRWAAFSCALVPFVLLGYGTSFAGAAATALGLAAVTAACRVLLRRSERVPARLLPAPTARPARAAPHRGRHSRTGTGNRPPHRGGRHGAGCAPVD</sequence>
<evidence type="ECO:0000313" key="3">
    <source>
        <dbReference type="EMBL" id="MFC5027098.1"/>
    </source>
</evidence>
<feature type="transmembrane region" description="Helical" evidence="2">
    <location>
        <begin position="65"/>
        <end position="86"/>
    </location>
</feature>
<gene>
    <name evidence="3" type="ORF">ACFPM3_33680</name>
</gene>
<feature type="region of interest" description="Disordered" evidence="1">
    <location>
        <begin position="1"/>
        <end position="35"/>
    </location>
</feature>
<dbReference type="EMBL" id="JBHSJD010000027">
    <property type="protein sequence ID" value="MFC5027098.1"/>
    <property type="molecule type" value="Genomic_DNA"/>
</dbReference>